<evidence type="ECO:0000256" key="1">
    <source>
        <dbReference type="SAM" id="Phobius"/>
    </source>
</evidence>
<keyword evidence="1" id="KW-1133">Transmembrane helix</keyword>
<dbReference type="KEGG" id="rlc:K227x_06250"/>
<organism evidence="2 3">
    <name type="scientific">Rubripirellula lacrimiformis</name>
    <dbReference type="NCBI Taxonomy" id="1930273"/>
    <lineage>
        <taxon>Bacteria</taxon>
        <taxon>Pseudomonadati</taxon>
        <taxon>Planctomycetota</taxon>
        <taxon>Planctomycetia</taxon>
        <taxon>Pirellulales</taxon>
        <taxon>Pirellulaceae</taxon>
        <taxon>Rubripirellula</taxon>
    </lineage>
</organism>
<keyword evidence="3" id="KW-1185">Reference proteome</keyword>
<keyword evidence="1" id="KW-0812">Transmembrane</keyword>
<evidence type="ECO:0000313" key="2">
    <source>
        <dbReference type="EMBL" id="QDT02252.1"/>
    </source>
</evidence>
<dbReference type="Proteomes" id="UP000318538">
    <property type="component" value="Chromosome"/>
</dbReference>
<accession>A0A517N541</accession>
<protein>
    <recommendedName>
        <fullName evidence="4">YcxB-like protein domain-containing protein</fullName>
    </recommendedName>
</protein>
<keyword evidence="1" id="KW-0472">Membrane</keyword>
<dbReference type="AlphaFoldDB" id="A0A517N541"/>
<reference evidence="2 3" key="1">
    <citation type="submission" date="2019-02" db="EMBL/GenBank/DDBJ databases">
        <title>Deep-cultivation of Planctomycetes and their phenomic and genomic characterization uncovers novel biology.</title>
        <authorList>
            <person name="Wiegand S."/>
            <person name="Jogler M."/>
            <person name="Boedeker C."/>
            <person name="Pinto D."/>
            <person name="Vollmers J."/>
            <person name="Rivas-Marin E."/>
            <person name="Kohn T."/>
            <person name="Peeters S.H."/>
            <person name="Heuer A."/>
            <person name="Rast P."/>
            <person name="Oberbeckmann S."/>
            <person name="Bunk B."/>
            <person name="Jeske O."/>
            <person name="Meyerdierks A."/>
            <person name="Storesund J.E."/>
            <person name="Kallscheuer N."/>
            <person name="Luecker S."/>
            <person name="Lage O.M."/>
            <person name="Pohl T."/>
            <person name="Merkel B.J."/>
            <person name="Hornburger P."/>
            <person name="Mueller R.-W."/>
            <person name="Bruemmer F."/>
            <person name="Labrenz M."/>
            <person name="Spormann A.M."/>
            <person name="Op den Camp H."/>
            <person name="Overmann J."/>
            <person name="Amann R."/>
            <person name="Jetten M.S.M."/>
            <person name="Mascher T."/>
            <person name="Medema M.H."/>
            <person name="Devos D.P."/>
            <person name="Kaster A.-K."/>
            <person name="Ovreas L."/>
            <person name="Rohde M."/>
            <person name="Galperin M.Y."/>
            <person name="Jogler C."/>
        </authorList>
    </citation>
    <scope>NUCLEOTIDE SEQUENCE [LARGE SCALE GENOMIC DNA]</scope>
    <source>
        <strain evidence="2 3">K22_7</strain>
    </source>
</reference>
<dbReference type="OrthoDB" id="273687at2"/>
<dbReference type="RefSeq" id="WP_145168001.1">
    <property type="nucleotide sequence ID" value="NZ_CP036525.1"/>
</dbReference>
<gene>
    <name evidence="2" type="ORF">K227x_06250</name>
</gene>
<sequence length="190" mass="21238">MHNGLNPYQPPPPTDDQPTCIHDGVAEVSYRLTRRHIRRAEEQFLLRTHLTRLTLASLAMIVLSLVSIGSATVLGERAFIVALIGSMSLAAFVYLAIIHHTKHAARNQQRTMGLVADSQCQVACGADTFTLFSPVGKFCWPNESLKTYRTRDGLIVCSGRSEYVFVPRNSQFHHESYRDFCKRVESSTGS</sequence>
<evidence type="ECO:0000313" key="3">
    <source>
        <dbReference type="Proteomes" id="UP000318538"/>
    </source>
</evidence>
<feature type="transmembrane region" description="Helical" evidence="1">
    <location>
        <begin position="53"/>
        <end position="73"/>
    </location>
</feature>
<dbReference type="EMBL" id="CP036525">
    <property type="protein sequence ID" value="QDT02252.1"/>
    <property type="molecule type" value="Genomic_DNA"/>
</dbReference>
<name>A0A517N541_9BACT</name>
<evidence type="ECO:0008006" key="4">
    <source>
        <dbReference type="Google" id="ProtNLM"/>
    </source>
</evidence>
<proteinExistence type="predicted"/>
<feature type="transmembrane region" description="Helical" evidence="1">
    <location>
        <begin position="79"/>
        <end position="98"/>
    </location>
</feature>